<dbReference type="AlphaFoldDB" id="A0A0K0DI59"/>
<organism evidence="4 5">
    <name type="scientific">Angiostrongylus cantonensis</name>
    <name type="common">Rat lungworm</name>
    <dbReference type="NCBI Taxonomy" id="6313"/>
    <lineage>
        <taxon>Eukaryota</taxon>
        <taxon>Metazoa</taxon>
        <taxon>Ecdysozoa</taxon>
        <taxon>Nematoda</taxon>
        <taxon>Chromadorea</taxon>
        <taxon>Rhabditida</taxon>
        <taxon>Rhabditina</taxon>
        <taxon>Rhabditomorpha</taxon>
        <taxon>Strongyloidea</taxon>
        <taxon>Metastrongylidae</taxon>
        <taxon>Angiostrongylus</taxon>
    </lineage>
</organism>
<feature type="region of interest" description="Disordered" evidence="2">
    <location>
        <begin position="33"/>
        <end position="52"/>
    </location>
</feature>
<dbReference type="SMART" id="SM00225">
    <property type="entry name" value="BTB"/>
    <property type="match status" value="1"/>
</dbReference>
<sequence>MPTLPLHYELSLKMGNSFDRLVGYDDSSADSAIDGLDNRRKRKGEPGETPPKKITKLDTAKYVYERLFLQGEGSDVTVHAVGHVWHLHKLYLQQCKYFEVLMQGNWKDSKENVIHLNFPDTNVTREGLHAVLGSLYHNQIELDLDKAEGVLSAASVLQLESVLERCGDAMAENLVLDNALHYLNLAEMYGLPQVIRCTYTYLDTWMSRPHCLCKPQHNFHFFGKCWRWAGFNNGVDIVSLKGTWRIYSATPYSINLKNERVIHYRWGYFQISAQISTTMMPRCDSRVIHCTNCGFCLAFFNRFSYFNIIASNHPSTKMIWGAKVGIYPYQVVDLVEIISQHHCGCIFT</sequence>
<dbReference type="PANTHER" id="PTHR23231:SF17">
    <property type="entry name" value="BTB DOMAIN-CONTAINING PROTEIN"/>
    <property type="match status" value="1"/>
</dbReference>
<dbReference type="Pfam" id="PF00651">
    <property type="entry name" value="BTB"/>
    <property type="match status" value="1"/>
</dbReference>
<dbReference type="PROSITE" id="PS50097">
    <property type="entry name" value="BTB"/>
    <property type="match status" value="1"/>
</dbReference>
<dbReference type="SUPFAM" id="SSF54695">
    <property type="entry name" value="POZ domain"/>
    <property type="match status" value="1"/>
</dbReference>
<dbReference type="InterPro" id="IPR043380">
    <property type="entry name" value="Gcl-like"/>
</dbReference>
<evidence type="ECO:0000313" key="5">
    <source>
        <dbReference type="WBParaSite" id="ACAC_0001095001-mRNA-1"/>
    </source>
</evidence>
<dbReference type="PANTHER" id="PTHR23231">
    <property type="entry name" value="GERM CELL-LESS PROTEIN"/>
    <property type="match status" value="1"/>
</dbReference>
<reference evidence="4" key="1">
    <citation type="submission" date="2012-09" db="EMBL/GenBank/DDBJ databases">
        <authorList>
            <person name="Martin A.A."/>
        </authorList>
    </citation>
    <scope>NUCLEOTIDE SEQUENCE</scope>
</reference>
<proteinExistence type="predicted"/>
<dbReference type="GO" id="GO:0007281">
    <property type="term" value="P:germ cell development"/>
    <property type="evidence" value="ECO:0007669"/>
    <property type="project" value="InterPro"/>
</dbReference>
<dbReference type="InterPro" id="IPR000210">
    <property type="entry name" value="BTB/POZ_dom"/>
</dbReference>
<dbReference type="InterPro" id="IPR011333">
    <property type="entry name" value="SKP1/BTB/POZ_sf"/>
</dbReference>
<evidence type="ECO:0000259" key="3">
    <source>
        <dbReference type="PROSITE" id="PS50097"/>
    </source>
</evidence>
<keyword evidence="4" id="KW-1185">Reference proteome</keyword>
<dbReference type="CDD" id="cd18305">
    <property type="entry name" value="BTB_POZ_GCL"/>
    <property type="match status" value="1"/>
</dbReference>
<dbReference type="STRING" id="6313.A0A0K0DI59"/>
<evidence type="ECO:0000256" key="1">
    <source>
        <dbReference type="ARBA" id="ARBA00022473"/>
    </source>
</evidence>
<keyword evidence="1" id="KW-0217">Developmental protein</keyword>
<feature type="domain" description="BTB" evidence="3">
    <location>
        <begin position="74"/>
        <end position="144"/>
    </location>
</feature>
<evidence type="ECO:0000256" key="2">
    <source>
        <dbReference type="SAM" id="MobiDB-lite"/>
    </source>
</evidence>
<name>A0A0K0DI59_ANGCA</name>
<dbReference type="Gene3D" id="3.30.710.10">
    <property type="entry name" value="Potassium Channel Kv1.1, Chain A"/>
    <property type="match status" value="1"/>
</dbReference>
<dbReference type="WBParaSite" id="ACAC_0001095001-mRNA-1">
    <property type="protein sequence ID" value="ACAC_0001095001-mRNA-1"/>
    <property type="gene ID" value="ACAC_0001095001"/>
</dbReference>
<dbReference type="Proteomes" id="UP000035642">
    <property type="component" value="Unassembled WGS sequence"/>
</dbReference>
<reference evidence="5" key="2">
    <citation type="submission" date="2017-02" db="UniProtKB">
        <authorList>
            <consortium name="WormBaseParasite"/>
        </authorList>
    </citation>
    <scope>IDENTIFICATION</scope>
</reference>
<evidence type="ECO:0000313" key="4">
    <source>
        <dbReference type="Proteomes" id="UP000035642"/>
    </source>
</evidence>
<protein>
    <submittedName>
        <fullName evidence="5">BTB domain-containing protein</fullName>
    </submittedName>
</protein>
<accession>A0A0K0DI59</accession>